<keyword evidence="3" id="KW-0378">Hydrolase</keyword>
<dbReference type="Pfam" id="PF01643">
    <property type="entry name" value="Acyl-ACP_TE"/>
    <property type="match status" value="1"/>
</dbReference>
<evidence type="ECO:0000256" key="2">
    <source>
        <dbReference type="ARBA" id="ARBA00022516"/>
    </source>
</evidence>
<keyword evidence="4" id="KW-0276">Fatty acid metabolism</keyword>
<keyword evidence="2" id="KW-0444">Lipid biosynthesis</keyword>
<dbReference type="SUPFAM" id="SSF54637">
    <property type="entry name" value="Thioesterase/thiol ester dehydrase-isomerase"/>
    <property type="match status" value="2"/>
</dbReference>
<dbReference type="RefSeq" id="WP_003456854.1">
    <property type="nucleotide sequence ID" value="NC_008261.1"/>
</dbReference>
<proteinExistence type="inferred from homology"/>
<evidence type="ECO:0000256" key="7">
    <source>
        <dbReference type="ARBA" id="ARBA00023160"/>
    </source>
</evidence>
<comment type="similarity">
    <text evidence="1">Belongs to the acyl-ACP thioesterase family.</text>
</comment>
<organism evidence="10 11">
    <name type="scientific">Clostridium perfringens (strain ATCC 13124 / DSM 756 / JCM 1290 / NCIMB 6125 / NCTC 8237 / Type A)</name>
    <dbReference type="NCBI Taxonomy" id="195103"/>
    <lineage>
        <taxon>Bacteria</taxon>
        <taxon>Bacillati</taxon>
        <taxon>Bacillota</taxon>
        <taxon>Clostridia</taxon>
        <taxon>Eubacteriales</taxon>
        <taxon>Clostridiaceae</taxon>
        <taxon>Clostridium</taxon>
    </lineage>
</organism>
<gene>
    <name evidence="10" type="ordered locus">CPF_2953</name>
</gene>
<dbReference type="AlphaFoldDB" id="A0A0H2YRG6"/>
<reference evidence="10 11" key="1">
    <citation type="journal article" date="2006" name="Genome Res.">
        <title>Skewed genomic variability in strains of the toxigenic bacterial pathogen, Clostridium perfringens.</title>
        <authorList>
            <person name="Myers G.S."/>
            <person name="Rasko D.A."/>
            <person name="Cheung J.K."/>
            <person name="Ravel J."/>
            <person name="Seshadri R."/>
            <person name="Deboy R.T."/>
            <person name="Ren Q."/>
            <person name="Varga J."/>
            <person name="Awad M.M."/>
            <person name="Brinkac L.M."/>
            <person name="Daugherty S.C."/>
            <person name="Haft D.H."/>
            <person name="Dodson R.J."/>
            <person name="Madupu R."/>
            <person name="Nelson W.C."/>
            <person name="Rosovitz M.J."/>
            <person name="Sullivan S.A."/>
            <person name="Khouri H."/>
            <person name="Dimitrov G.I."/>
            <person name="Watkins K.L."/>
            <person name="Mulligan S."/>
            <person name="Benton J."/>
            <person name="Radune D."/>
            <person name="Fisher D.J."/>
            <person name="Atkins H.S."/>
            <person name="Hiscox T."/>
            <person name="Jost B.H."/>
            <person name="Billington S.J."/>
            <person name="Songer J.G."/>
            <person name="McClane B.A."/>
            <person name="Titball R.W."/>
            <person name="Rood J.I."/>
            <person name="Melville S.B."/>
            <person name="Paulsen I.T."/>
        </authorList>
    </citation>
    <scope>NUCLEOTIDE SEQUENCE [LARGE SCALE GENOMIC DNA]</scope>
    <source>
        <strain evidence="11">ATCC 13124 / DSM 756 / JCM 1290 / NCIMB 6125 / NCTC 8237 / S 107 / Type A</strain>
    </source>
</reference>
<dbReference type="STRING" id="195103.CPF_2953"/>
<evidence type="ECO:0000313" key="10">
    <source>
        <dbReference type="EMBL" id="ABG83514.1"/>
    </source>
</evidence>
<feature type="domain" description="Acyl-ACP thioesterase N-terminal hotdog" evidence="8">
    <location>
        <begin position="4"/>
        <end position="132"/>
    </location>
</feature>
<evidence type="ECO:0000259" key="9">
    <source>
        <dbReference type="Pfam" id="PF20791"/>
    </source>
</evidence>
<evidence type="ECO:0000256" key="4">
    <source>
        <dbReference type="ARBA" id="ARBA00022832"/>
    </source>
</evidence>
<dbReference type="HOGENOM" id="CLU_045466_2_0_9"/>
<sequence length="252" mass="29832">MSENKFMKKYDVLYYDSDVNKNIRMVPLMKIFGDVSAIHEEELAYEGIKYLKDHELSWIIYSYSIDIKKPIPYKSSINVETYLEGIKKFYACRVYKVYNEKNELVAEGKIIFLLIDLEKRRAVRIPKEYCELINMSDTGEVELKSTKVEKLIREDLESNISVRRSDIDFNKHVNNTKYLEWTMEATPECILDEYSLISAKIKYEKEVRLGDDVNIVCQWDEIEEGYKCLYKIVNNRLGEVSASIETIWKKEF</sequence>
<dbReference type="InterPro" id="IPR002864">
    <property type="entry name" value="Acyl-ACP_thioesterase_NHD"/>
</dbReference>
<evidence type="ECO:0000259" key="8">
    <source>
        <dbReference type="Pfam" id="PF01643"/>
    </source>
</evidence>
<dbReference type="GO" id="GO:0000036">
    <property type="term" value="F:acyl carrier activity"/>
    <property type="evidence" value="ECO:0007669"/>
    <property type="project" value="TreeGrafter"/>
</dbReference>
<dbReference type="GeneID" id="93000768"/>
<dbReference type="InterPro" id="IPR049427">
    <property type="entry name" value="Acyl-ACP_TE_C"/>
</dbReference>
<dbReference type="EMBL" id="CP000246">
    <property type="protein sequence ID" value="ABG83514.1"/>
    <property type="molecule type" value="Genomic_DNA"/>
</dbReference>
<keyword evidence="6" id="KW-0443">Lipid metabolism</keyword>
<evidence type="ECO:0000256" key="6">
    <source>
        <dbReference type="ARBA" id="ARBA00023098"/>
    </source>
</evidence>
<dbReference type="PANTHER" id="PTHR31727">
    <property type="entry name" value="OLEOYL-ACYL CARRIER PROTEIN THIOESTERASE 1, CHLOROPLASTIC"/>
    <property type="match status" value="1"/>
</dbReference>
<dbReference type="InterPro" id="IPR029069">
    <property type="entry name" value="HotDog_dom_sf"/>
</dbReference>
<dbReference type="Pfam" id="PF20791">
    <property type="entry name" value="Acyl-ACP_TE_C"/>
    <property type="match status" value="1"/>
</dbReference>
<keyword evidence="11" id="KW-1185">Reference proteome</keyword>
<dbReference type="Gene3D" id="3.10.129.10">
    <property type="entry name" value="Hotdog Thioesterase"/>
    <property type="match status" value="1"/>
</dbReference>
<feature type="domain" description="Acyl-ACP thioesterase-like C-terminal" evidence="9">
    <location>
        <begin position="151"/>
        <end position="250"/>
    </location>
</feature>
<evidence type="ECO:0000256" key="5">
    <source>
        <dbReference type="ARBA" id="ARBA00022946"/>
    </source>
</evidence>
<accession>A0A0H2YRG6</accession>
<dbReference type="KEGG" id="cpf:CPF_2953"/>
<name>A0A0H2YRG6_CLOP1</name>
<keyword evidence="5" id="KW-0809">Transit peptide</keyword>
<keyword evidence="7" id="KW-0275">Fatty acid biosynthesis</keyword>
<dbReference type="CDD" id="cd00586">
    <property type="entry name" value="4HBT"/>
    <property type="match status" value="1"/>
</dbReference>
<dbReference type="GO" id="GO:0016297">
    <property type="term" value="F:fatty acyl-[ACP] hydrolase activity"/>
    <property type="evidence" value="ECO:0007669"/>
    <property type="project" value="InterPro"/>
</dbReference>
<dbReference type="eggNOG" id="COG3884">
    <property type="taxonomic scope" value="Bacteria"/>
</dbReference>
<evidence type="ECO:0000256" key="1">
    <source>
        <dbReference type="ARBA" id="ARBA00006500"/>
    </source>
</evidence>
<evidence type="ECO:0000313" key="11">
    <source>
        <dbReference type="Proteomes" id="UP000001823"/>
    </source>
</evidence>
<dbReference type="PANTHER" id="PTHR31727:SF6">
    <property type="entry name" value="OLEOYL-ACYL CARRIER PROTEIN THIOESTERASE 1, CHLOROPLASTIC"/>
    <property type="match status" value="1"/>
</dbReference>
<dbReference type="PaxDb" id="195103-CPF_2953"/>
<evidence type="ECO:0000256" key="3">
    <source>
        <dbReference type="ARBA" id="ARBA00022801"/>
    </source>
</evidence>
<protein>
    <submittedName>
        <fullName evidence="10">Acyl-ACP thioesterase family protein</fullName>
    </submittedName>
</protein>
<dbReference type="Proteomes" id="UP000001823">
    <property type="component" value="Chromosome"/>
</dbReference>
<dbReference type="InterPro" id="IPR045023">
    <property type="entry name" value="FATA/B"/>
</dbReference>